<dbReference type="InterPro" id="IPR002401">
    <property type="entry name" value="Cyt_P450_E_grp-I"/>
</dbReference>
<evidence type="ECO:0000256" key="11">
    <source>
        <dbReference type="ARBA" id="ARBA00023004"/>
    </source>
</evidence>
<dbReference type="PANTHER" id="PTHR24291:SF189">
    <property type="entry name" value="CYTOCHROME P450 4C3-RELATED"/>
    <property type="match status" value="1"/>
</dbReference>
<evidence type="ECO:0000256" key="14">
    <source>
        <dbReference type="PIRSR" id="PIRSR602401-1"/>
    </source>
</evidence>
<dbReference type="OrthoDB" id="1470350at2759"/>
<dbReference type="PRINTS" id="PR00385">
    <property type="entry name" value="P450"/>
</dbReference>
<keyword evidence="11 14" id="KW-0408">Iron</keyword>
<keyword evidence="12" id="KW-0503">Monooxygenase</keyword>
<evidence type="ECO:0000256" key="4">
    <source>
        <dbReference type="ARBA" id="ARBA00004406"/>
    </source>
</evidence>
<gene>
    <name evidence="15" type="ORF">CHIRRI_LOCUS9418</name>
</gene>
<dbReference type="GO" id="GO:0005789">
    <property type="term" value="C:endoplasmic reticulum membrane"/>
    <property type="evidence" value="ECO:0007669"/>
    <property type="project" value="UniProtKB-SubCell"/>
</dbReference>
<keyword evidence="16" id="KW-1185">Reference proteome</keyword>
<evidence type="ECO:0008006" key="17">
    <source>
        <dbReference type="Google" id="ProtNLM"/>
    </source>
</evidence>
<dbReference type="GO" id="GO:0004497">
    <property type="term" value="F:monooxygenase activity"/>
    <property type="evidence" value="ECO:0007669"/>
    <property type="project" value="UniProtKB-KW"/>
</dbReference>
<keyword evidence="6 14" id="KW-0349">Heme</keyword>
<dbReference type="AlphaFoldDB" id="A0A9N9S0Y7"/>
<protein>
    <recommendedName>
        <fullName evidence="17">Cytochrome P450</fullName>
    </recommendedName>
</protein>
<dbReference type="Proteomes" id="UP001153620">
    <property type="component" value="Chromosome 3"/>
</dbReference>
<evidence type="ECO:0000313" key="15">
    <source>
        <dbReference type="EMBL" id="CAG9806563.1"/>
    </source>
</evidence>
<keyword evidence="13" id="KW-0472">Membrane</keyword>
<dbReference type="Gene3D" id="1.10.630.10">
    <property type="entry name" value="Cytochrome P450"/>
    <property type="match status" value="1"/>
</dbReference>
<evidence type="ECO:0000256" key="2">
    <source>
        <dbReference type="ARBA" id="ARBA00003690"/>
    </source>
</evidence>
<reference evidence="15" key="2">
    <citation type="submission" date="2022-10" db="EMBL/GenBank/DDBJ databases">
        <authorList>
            <consortium name="ENA_rothamsted_submissions"/>
            <consortium name="culmorum"/>
            <person name="King R."/>
        </authorList>
    </citation>
    <scope>NUCLEOTIDE SEQUENCE</scope>
</reference>
<sequence length="494" mass="57532">MIITEALLFTAAFLVAKYIWDYRRFFYLAHKIPLSSFDYSIKGLYKAMNADNKTIFLMLRESFANNKVCTKSWFGLFLFVGIVKPEDVKLVLNSKDCLDKPRFLKFPNMPKGSLFGDVEYWHSHRKLLNPYFGARSLRNVIPIFNNKVKVLMTNLKKLEGTGEFNVLYSMTALTLETIIKVMEYDVDLQNQKSEVRDVFIENLEKFLKIVTVRAFKFWLHPDIIFKSTKLYQKQLETASKTAMGFSQNIIQNAQNLLQEDVNNNERSKTFIRALVNPKNGFSSDEIQDEVHTVVLAAQDTSAIASSSTLLLLAMYKDVQRKVVDELHRIFGKTLDAPYLDYEKINELHYLEMVINETMRLLPVVPYVFRENSVDIGISEGYVIPTGTYIVIPIFEIHRSKTIWGEDADQFLPERFEKEIFEKIPAYAYIPFAKGPRMCIGWRYAMLLMKIQLANILLRYEVDTSLKFEELEYQFNITMNVCQGYKISLKERIID</sequence>
<proteinExistence type="inferred from homology"/>
<feature type="binding site" description="axial binding residue" evidence="14">
    <location>
        <position position="438"/>
    </location>
    <ligand>
        <name>heme</name>
        <dbReference type="ChEBI" id="CHEBI:30413"/>
    </ligand>
    <ligandPart>
        <name>Fe</name>
        <dbReference type="ChEBI" id="CHEBI:18248"/>
    </ligandPart>
</feature>
<evidence type="ECO:0000313" key="16">
    <source>
        <dbReference type="Proteomes" id="UP001153620"/>
    </source>
</evidence>
<accession>A0A9N9S0Y7</accession>
<comment type="cofactor">
    <cofactor evidence="1 14">
        <name>heme</name>
        <dbReference type="ChEBI" id="CHEBI:30413"/>
    </cofactor>
</comment>
<reference evidence="15" key="1">
    <citation type="submission" date="2022-01" db="EMBL/GenBank/DDBJ databases">
        <authorList>
            <person name="King R."/>
        </authorList>
    </citation>
    <scope>NUCLEOTIDE SEQUENCE</scope>
</reference>
<evidence type="ECO:0000256" key="6">
    <source>
        <dbReference type="ARBA" id="ARBA00022617"/>
    </source>
</evidence>
<dbReference type="SUPFAM" id="SSF48264">
    <property type="entry name" value="Cytochrome P450"/>
    <property type="match status" value="1"/>
</dbReference>
<comment type="subcellular location">
    <subcellularLocation>
        <location evidence="4">Endoplasmic reticulum membrane</location>
        <topology evidence="4">Peripheral membrane protein</topology>
    </subcellularLocation>
    <subcellularLocation>
        <location evidence="3">Microsome membrane</location>
        <topology evidence="3">Peripheral membrane protein</topology>
    </subcellularLocation>
</comment>
<keyword evidence="10" id="KW-0560">Oxidoreductase</keyword>
<dbReference type="PANTHER" id="PTHR24291">
    <property type="entry name" value="CYTOCHROME P450 FAMILY 4"/>
    <property type="match status" value="1"/>
</dbReference>
<dbReference type="InterPro" id="IPR001128">
    <property type="entry name" value="Cyt_P450"/>
</dbReference>
<dbReference type="GO" id="GO:0020037">
    <property type="term" value="F:heme binding"/>
    <property type="evidence" value="ECO:0007669"/>
    <property type="project" value="InterPro"/>
</dbReference>
<keyword evidence="9" id="KW-0492">Microsome</keyword>
<dbReference type="InterPro" id="IPR050196">
    <property type="entry name" value="Cytochrome_P450_Monoox"/>
</dbReference>
<dbReference type="GO" id="GO:0005506">
    <property type="term" value="F:iron ion binding"/>
    <property type="evidence" value="ECO:0007669"/>
    <property type="project" value="InterPro"/>
</dbReference>
<organism evidence="15 16">
    <name type="scientific">Chironomus riparius</name>
    <dbReference type="NCBI Taxonomy" id="315576"/>
    <lineage>
        <taxon>Eukaryota</taxon>
        <taxon>Metazoa</taxon>
        <taxon>Ecdysozoa</taxon>
        <taxon>Arthropoda</taxon>
        <taxon>Hexapoda</taxon>
        <taxon>Insecta</taxon>
        <taxon>Pterygota</taxon>
        <taxon>Neoptera</taxon>
        <taxon>Endopterygota</taxon>
        <taxon>Diptera</taxon>
        <taxon>Nematocera</taxon>
        <taxon>Chironomoidea</taxon>
        <taxon>Chironomidae</taxon>
        <taxon>Chironominae</taxon>
        <taxon>Chironomus</taxon>
    </lineage>
</organism>
<keyword evidence="7 14" id="KW-0479">Metal-binding</keyword>
<evidence type="ECO:0000256" key="7">
    <source>
        <dbReference type="ARBA" id="ARBA00022723"/>
    </source>
</evidence>
<evidence type="ECO:0000256" key="3">
    <source>
        <dbReference type="ARBA" id="ARBA00004174"/>
    </source>
</evidence>
<keyword evidence="8" id="KW-0256">Endoplasmic reticulum</keyword>
<dbReference type="Pfam" id="PF00067">
    <property type="entry name" value="p450"/>
    <property type="match status" value="1"/>
</dbReference>
<dbReference type="GO" id="GO:0016705">
    <property type="term" value="F:oxidoreductase activity, acting on paired donors, with incorporation or reduction of molecular oxygen"/>
    <property type="evidence" value="ECO:0007669"/>
    <property type="project" value="InterPro"/>
</dbReference>
<evidence type="ECO:0000256" key="13">
    <source>
        <dbReference type="ARBA" id="ARBA00023136"/>
    </source>
</evidence>
<evidence type="ECO:0000256" key="9">
    <source>
        <dbReference type="ARBA" id="ARBA00022848"/>
    </source>
</evidence>
<evidence type="ECO:0000256" key="10">
    <source>
        <dbReference type="ARBA" id="ARBA00023002"/>
    </source>
</evidence>
<comment type="similarity">
    <text evidence="5">Belongs to the cytochrome P450 family.</text>
</comment>
<evidence type="ECO:0000256" key="12">
    <source>
        <dbReference type="ARBA" id="ARBA00023033"/>
    </source>
</evidence>
<evidence type="ECO:0000256" key="1">
    <source>
        <dbReference type="ARBA" id="ARBA00001971"/>
    </source>
</evidence>
<evidence type="ECO:0000256" key="8">
    <source>
        <dbReference type="ARBA" id="ARBA00022824"/>
    </source>
</evidence>
<dbReference type="InterPro" id="IPR036396">
    <property type="entry name" value="Cyt_P450_sf"/>
</dbReference>
<dbReference type="EMBL" id="OU895879">
    <property type="protein sequence ID" value="CAG9806563.1"/>
    <property type="molecule type" value="Genomic_DNA"/>
</dbReference>
<comment type="function">
    <text evidence="2">May be involved in the metabolism of insect hormones and in the breakdown of synthetic insecticides.</text>
</comment>
<evidence type="ECO:0000256" key="5">
    <source>
        <dbReference type="ARBA" id="ARBA00010617"/>
    </source>
</evidence>
<dbReference type="PRINTS" id="PR00463">
    <property type="entry name" value="EP450I"/>
</dbReference>
<name>A0A9N9S0Y7_9DIPT</name>